<dbReference type="InterPro" id="IPR027356">
    <property type="entry name" value="NPH3_dom"/>
</dbReference>
<dbReference type="EMBL" id="JADFTS010000009">
    <property type="protein sequence ID" value="KAF9590300.1"/>
    <property type="molecule type" value="Genomic_DNA"/>
</dbReference>
<dbReference type="InterPro" id="IPR011990">
    <property type="entry name" value="TPR-like_helical_dom_sf"/>
</dbReference>
<organism evidence="6 7">
    <name type="scientific">Coptis chinensis</name>
    <dbReference type="NCBI Taxonomy" id="261450"/>
    <lineage>
        <taxon>Eukaryota</taxon>
        <taxon>Viridiplantae</taxon>
        <taxon>Streptophyta</taxon>
        <taxon>Embryophyta</taxon>
        <taxon>Tracheophyta</taxon>
        <taxon>Spermatophyta</taxon>
        <taxon>Magnoliopsida</taxon>
        <taxon>Ranunculales</taxon>
        <taxon>Ranunculaceae</taxon>
        <taxon>Coptidoideae</taxon>
        <taxon>Coptis</taxon>
    </lineage>
</organism>
<sequence>MFPFIQDTVDAGLCPNVPTCNSLLSAFLRAHRFPDAYEVLQSMLVLGLQPSLQTYQLLLSRFIDRRIHGDMMFCCKLMTTIGHAAHAFLVSMPAASLYGRTGRSFSKGLQTGDIDMRLSLKVKPKDFEGYGKHTSSIAVDKSVITAAHPAYAKATLRGVAPGALLQLDVGTPKKNDSGTHCCKRYDGCHAAGWLNLMDEYWDGLDNDIMRELVKRMGQQLDEASVNDLLIPAPEVAKLVDGYLAKIARDPNLPLSKFLDLAEMVSGFSRPAHDGLYRAIDMFLKEHPSVSKREEKHLHTDGLREVNSRCLHVYRAK</sequence>
<dbReference type="NCBIfam" id="TIGR00756">
    <property type="entry name" value="PPR"/>
    <property type="match status" value="1"/>
</dbReference>
<evidence type="ECO:0000313" key="7">
    <source>
        <dbReference type="Proteomes" id="UP000631114"/>
    </source>
</evidence>
<dbReference type="Pfam" id="PF13041">
    <property type="entry name" value="PPR_2"/>
    <property type="match status" value="1"/>
</dbReference>
<evidence type="ECO:0000256" key="1">
    <source>
        <dbReference type="ARBA" id="ARBA00022737"/>
    </source>
</evidence>
<dbReference type="GO" id="GO:0016567">
    <property type="term" value="P:protein ubiquitination"/>
    <property type="evidence" value="ECO:0007669"/>
    <property type="project" value="UniProtKB-UniPathway"/>
</dbReference>
<dbReference type="UniPathway" id="UPA00143"/>
<dbReference type="Proteomes" id="UP000631114">
    <property type="component" value="Unassembled WGS sequence"/>
</dbReference>
<dbReference type="Pfam" id="PF03000">
    <property type="entry name" value="NPH3"/>
    <property type="match status" value="1"/>
</dbReference>
<feature type="domain" description="NPH3" evidence="5">
    <location>
        <begin position="234"/>
        <end position="316"/>
    </location>
</feature>
<dbReference type="PROSITE" id="PS51375">
    <property type="entry name" value="PPR"/>
    <property type="match status" value="1"/>
</dbReference>
<protein>
    <recommendedName>
        <fullName evidence="5">NPH3 domain-containing protein</fullName>
    </recommendedName>
</protein>
<dbReference type="InterPro" id="IPR002885">
    <property type="entry name" value="PPR_rpt"/>
</dbReference>
<evidence type="ECO:0000256" key="2">
    <source>
        <dbReference type="ARBA" id="ARBA00022786"/>
    </source>
</evidence>
<accession>A0A835GZ91</accession>
<name>A0A835GZ91_9MAGN</name>
<comment type="similarity">
    <text evidence="4">Belongs to the NPH3 family.</text>
</comment>
<proteinExistence type="inferred from homology"/>
<evidence type="ECO:0000259" key="5">
    <source>
        <dbReference type="PROSITE" id="PS51649"/>
    </source>
</evidence>
<comment type="caution">
    <text evidence="6">The sequence shown here is derived from an EMBL/GenBank/DDBJ whole genome shotgun (WGS) entry which is preliminary data.</text>
</comment>
<dbReference type="PANTHER" id="PTHR32370">
    <property type="entry name" value="OS12G0117600 PROTEIN"/>
    <property type="match status" value="1"/>
</dbReference>
<dbReference type="OrthoDB" id="624345at2759"/>
<keyword evidence="1" id="KW-0677">Repeat</keyword>
<evidence type="ECO:0000313" key="6">
    <source>
        <dbReference type="EMBL" id="KAF9590300.1"/>
    </source>
</evidence>
<evidence type="ECO:0000256" key="4">
    <source>
        <dbReference type="PROSITE-ProRule" id="PRU00982"/>
    </source>
</evidence>
<dbReference type="AlphaFoldDB" id="A0A835GZ91"/>
<gene>
    <name evidence="6" type="ORF">IFM89_032308</name>
</gene>
<dbReference type="PROSITE" id="PS51649">
    <property type="entry name" value="NPH3"/>
    <property type="match status" value="1"/>
</dbReference>
<evidence type="ECO:0000256" key="3">
    <source>
        <dbReference type="PROSITE-ProRule" id="PRU00708"/>
    </source>
</evidence>
<keyword evidence="2" id="KW-0833">Ubl conjugation pathway</keyword>
<dbReference type="InterPro" id="IPR043454">
    <property type="entry name" value="NPH3/RPT2-like"/>
</dbReference>
<keyword evidence="7" id="KW-1185">Reference proteome</keyword>
<dbReference type="Gene3D" id="1.25.40.10">
    <property type="entry name" value="Tetratricopeptide repeat domain"/>
    <property type="match status" value="1"/>
</dbReference>
<feature type="repeat" description="PPR" evidence="3">
    <location>
        <begin position="16"/>
        <end position="50"/>
    </location>
</feature>
<reference evidence="6 7" key="1">
    <citation type="submission" date="2020-10" db="EMBL/GenBank/DDBJ databases">
        <title>The Coptis chinensis genome and diversification of protoberbering-type alkaloids.</title>
        <authorList>
            <person name="Wang B."/>
            <person name="Shu S."/>
            <person name="Song C."/>
            <person name="Liu Y."/>
        </authorList>
    </citation>
    <scope>NUCLEOTIDE SEQUENCE [LARGE SCALE GENOMIC DNA]</scope>
    <source>
        <strain evidence="6">HL-2020</strain>
        <tissue evidence="6">Leaf</tissue>
    </source>
</reference>